<accession>A0ABS4DW50</accession>
<comment type="caution">
    <text evidence="9">The sequence shown here is derived from an EMBL/GenBank/DDBJ whole genome shotgun (WGS) entry which is preliminary data.</text>
</comment>
<evidence type="ECO:0000256" key="3">
    <source>
        <dbReference type="ARBA" id="ARBA00022475"/>
    </source>
</evidence>
<evidence type="ECO:0000313" key="9">
    <source>
        <dbReference type="EMBL" id="MBP1849890.1"/>
    </source>
</evidence>
<keyword evidence="10" id="KW-1185">Reference proteome</keyword>
<protein>
    <submittedName>
        <fullName evidence="9">MFS family permease</fullName>
    </submittedName>
</protein>
<feature type="transmembrane region" description="Helical" evidence="7">
    <location>
        <begin position="138"/>
        <end position="162"/>
    </location>
</feature>
<feature type="transmembrane region" description="Helical" evidence="7">
    <location>
        <begin position="367"/>
        <end position="387"/>
    </location>
</feature>
<keyword evidence="3" id="KW-1003">Cell membrane</keyword>
<evidence type="ECO:0000256" key="2">
    <source>
        <dbReference type="ARBA" id="ARBA00022448"/>
    </source>
</evidence>
<feature type="transmembrane region" description="Helical" evidence="7">
    <location>
        <begin position="106"/>
        <end position="126"/>
    </location>
</feature>
<dbReference type="Proteomes" id="UP000759443">
    <property type="component" value="Unassembled WGS sequence"/>
</dbReference>
<evidence type="ECO:0000256" key="7">
    <source>
        <dbReference type="SAM" id="Phobius"/>
    </source>
</evidence>
<organism evidence="9 10">
    <name type="scientific">Rhizobium halophytocola</name>
    <dbReference type="NCBI Taxonomy" id="735519"/>
    <lineage>
        <taxon>Bacteria</taxon>
        <taxon>Pseudomonadati</taxon>
        <taxon>Pseudomonadota</taxon>
        <taxon>Alphaproteobacteria</taxon>
        <taxon>Hyphomicrobiales</taxon>
        <taxon>Rhizobiaceae</taxon>
        <taxon>Rhizobium/Agrobacterium group</taxon>
        <taxon>Rhizobium</taxon>
    </lineage>
</organism>
<evidence type="ECO:0000256" key="1">
    <source>
        <dbReference type="ARBA" id="ARBA00004651"/>
    </source>
</evidence>
<dbReference type="Pfam" id="PF07690">
    <property type="entry name" value="MFS_1"/>
    <property type="match status" value="1"/>
</dbReference>
<feature type="transmembrane region" description="Helical" evidence="7">
    <location>
        <begin position="304"/>
        <end position="327"/>
    </location>
</feature>
<dbReference type="SUPFAM" id="SSF103473">
    <property type="entry name" value="MFS general substrate transporter"/>
    <property type="match status" value="1"/>
</dbReference>
<keyword evidence="2" id="KW-0813">Transport</keyword>
<evidence type="ECO:0000256" key="4">
    <source>
        <dbReference type="ARBA" id="ARBA00022692"/>
    </source>
</evidence>
<evidence type="ECO:0000259" key="8">
    <source>
        <dbReference type="PROSITE" id="PS50850"/>
    </source>
</evidence>
<feature type="transmembrane region" description="Helical" evidence="7">
    <location>
        <begin position="12"/>
        <end position="33"/>
    </location>
</feature>
<dbReference type="PANTHER" id="PTHR23517">
    <property type="entry name" value="RESISTANCE PROTEIN MDTM, PUTATIVE-RELATED-RELATED"/>
    <property type="match status" value="1"/>
</dbReference>
<dbReference type="InterPro" id="IPR020846">
    <property type="entry name" value="MFS_dom"/>
</dbReference>
<dbReference type="PANTHER" id="PTHR23517:SF13">
    <property type="entry name" value="MAJOR FACILITATOR SUPERFAMILY MFS_1"/>
    <property type="match status" value="1"/>
</dbReference>
<feature type="transmembrane region" description="Helical" evidence="7">
    <location>
        <begin position="45"/>
        <end position="70"/>
    </location>
</feature>
<dbReference type="InterPro" id="IPR036259">
    <property type="entry name" value="MFS_trans_sf"/>
</dbReference>
<dbReference type="InterPro" id="IPR050171">
    <property type="entry name" value="MFS_Transporters"/>
</dbReference>
<feature type="transmembrane region" description="Helical" evidence="7">
    <location>
        <begin position="168"/>
        <end position="187"/>
    </location>
</feature>
<dbReference type="PROSITE" id="PS50850">
    <property type="entry name" value="MFS"/>
    <property type="match status" value="1"/>
</dbReference>
<keyword evidence="4 7" id="KW-0812">Transmembrane</keyword>
<feature type="transmembrane region" description="Helical" evidence="7">
    <location>
        <begin position="82"/>
        <end position="100"/>
    </location>
</feature>
<evidence type="ECO:0000313" key="10">
    <source>
        <dbReference type="Proteomes" id="UP000759443"/>
    </source>
</evidence>
<keyword evidence="5 7" id="KW-1133">Transmembrane helix</keyword>
<proteinExistence type="predicted"/>
<feature type="transmembrane region" description="Helical" evidence="7">
    <location>
        <begin position="278"/>
        <end position="298"/>
    </location>
</feature>
<evidence type="ECO:0000256" key="5">
    <source>
        <dbReference type="ARBA" id="ARBA00022989"/>
    </source>
</evidence>
<dbReference type="RefSeq" id="WP_209943343.1">
    <property type="nucleotide sequence ID" value="NZ_JAGGJU010000003.1"/>
</dbReference>
<sequence>MSASHPDLRSAALARVAPFGFATTVTFYTVSGAPTPLYHLYQQAFGFSALTLTVIFAAYVVSLLLGLLFFGSLSDYLGRKPVIVASLAINVAALAAFLLADGADMLILARFLQGLGTGIAIPALGAQILDADPKRGPVLNSTGAFLGLMIGTLLSAVLVTYAPYPMHLVYGVLLAVITLEALALVAIPETITRKAGALASLKPRIAVPASVFATLMRVTPVNIAGWALGGFYLSLMPSLVSAATGNKSVFVGGGVVSALMLSALITGLATRGTRPTRVLAGGSLALILGVATTLTAVAEHQVGLMFAGTVIAGFGFGGNFGAILRIVLPLADQNDRAALLSTFFVESYLAFSLPAIAAGLAAPHIGLALVTYIYGAAIVVLASLSLAGMRQLARTA</sequence>
<feature type="domain" description="Major facilitator superfamily (MFS) profile" evidence="8">
    <location>
        <begin position="12"/>
        <end position="394"/>
    </location>
</feature>
<dbReference type="EMBL" id="JAGGJU010000003">
    <property type="protein sequence ID" value="MBP1849890.1"/>
    <property type="molecule type" value="Genomic_DNA"/>
</dbReference>
<dbReference type="InterPro" id="IPR011701">
    <property type="entry name" value="MFS"/>
</dbReference>
<feature type="transmembrane region" description="Helical" evidence="7">
    <location>
        <begin position="339"/>
        <end position="361"/>
    </location>
</feature>
<reference evidence="9 10" key="1">
    <citation type="submission" date="2021-03" db="EMBL/GenBank/DDBJ databases">
        <title>Genomic Encyclopedia of Type Strains, Phase IV (KMG-IV): sequencing the most valuable type-strain genomes for metagenomic binning, comparative biology and taxonomic classification.</title>
        <authorList>
            <person name="Goeker M."/>
        </authorList>
    </citation>
    <scope>NUCLEOTIDE SEQUENCE [LARGE SCALE GENOMIC DNA]</scope>
    <source>
        <strain evidence="9 10">DSM 21600</strain>
    </source>
</reference>
<feature type="transmembrane region" description="Helical" evidence="7">
    <location>
        <begin position="248"/>
        <end position="266"/>
    </location>
</feature>
<dbReference type="Gene3D" id="1.20.1250.20">
    <property type="entry name" value="MFS general substrate transporter like domains"/>
    <property type="match status" value="1"/>
</dbReference>
<name>A0ABS4DW50_9HYPH</name>
<evidence type="ECO:0000256" key="6">
    <source>
        <dbReference type="ARBA" id="ARBA00023136"/>
    </source>
</evidence>
<keyword evidence="6 7" id="KW-0472">Membrane</keyword>
<comment type="subcellular location">
    <subcellularLocation>
        <location evidence="1">Cell membrane</location>
        <topology evidence="1">Multi-pass membrane protein</topology>
    </subcellularLocation>
</comment>
<gene>
    <name evidence="9" type="ORF">J2Z17_001311</name>
</gene>